<dbReference type="EMBL" id="JANSLD010000031">
    <property type="protein sequence ID" value="MCY1583636.1"/>
    <property type="molecule type" value="Genomic_DNA"/>
</dbReference>
<dbReference type="Proteomes" id="UP001072952">
    <property type="component" value="Unassembled WGS sequence"/>
</dbReference>
<protein>
    <submittedName>
        <fullName evidence="1">Abi family protein</fullName>
    </submittedName>
</protein>
<evidence type="ECO:0000313" key="1">
    <source>
        <dbReference type="EMBL" id="MCY1583636.1"/>
    </source>
</evidence>
<keyword evidence="2" id="KW-1185">Reference proteome</keyword>
<dbReference type="RefSeq" id="WP_237648559.1">
    <property type="nucleotide sequence ID" value="NZ_JANSLB010000031.1"/>
</dbReference>
<comment type="caution">
    <text evidence="1">The sequence shown here is derived from an EMBL/GenBank/DDBJ whole genome shotgun (WGS) entry which is preliminary data.</text>
</comment>
<name>A0ABT4BLU0_9STAP</name>
<proteinExistence type="predicted"/>
<evidence type="ECO:0000313" key="2">
    <source>
        <dbReference type="Proteomes" id="UP001072952"/>
    </source>
</evidence>
<organism evidence="1 2">
    <name type="scientific">Staphylococcus pettenkoferi</name>
    <dbReference type="NCBI Taxonomy" id="170573"/>
    <lineage>
        <taxon>Bacteria</taxon>
        <taxon>Bacillati</taxon>
        <taxon>Bacillota</taxon>
        <taxon>Bacilli</taxon>
        <taxon>Bacillales</taxon>
        <taxon>Staphylococcaceae</taxon>
        <taxon>Staphylococcus</taxon>
    </lineage>
</organism>
<dbReference type="Pfam" id="PF07751">
    <property type="entry name" value="Abi_2"/>
    <property type="match status" value="1"/>
</dbReference>
<reference evidence="1" key="1">
    <citation type="journal article" date="2022" name="Int. J. Mol. Sci.">
        <title>Phenotypic and Genotypic Virulence Characterisation of Staphylococcus pettenkoferi Strains Isolated from Human Bloodstream and Diabetic Foot Infections.</title>
        <authorList>
            <person name="Magnan C."/>
            <person name="Ahmad-Mansour N."/>
            <person name="Pouget C."/>
            <person name="Morsli M."/>
            <person name="Huc-Brandt S."/>
            <person name="Pantel A."/>
            <person name="Dunyach-Remy C."/>
            <person name="Sotto A."/>
            <person name="Molle V."/>
            <person name="Lavigne J.-P."/>
        </authorList>
    </citation>
    <scope>NUCLEOTIDE SEQUENCE</scope>
    <source>
        <strain evidence="1">NSP012P</strain>
    </source>
</reference>
<accession>A0ABT4BLU0</accession>
<reference evidence="1" key="2">
    <citation type="submission" date="2022-08" db="EMBL/GenBank/DDBJ databases">
        <authorList>
            <person name="Magnan C."/>
        </authorList>
    </citation>
    <scope>NUCLEOTIDE SEQUENCE</scope>
    <source>
        <strain evidence="1">NSP012P</strain>
    </source>
</reference>
<gene>
    <name evidence="1" type="ORF">NW133_08840</name>
</gene>
<dbReference type="InterPro" id="IPR011664">
    <property type="entry name" value="Abi_system_AbiD/AbiF-like"/>
</dbReference>
<sequence>MSLSQMAPFFMGEDIVDEKVYKTINERIEILKKRNMNIRGNATREIKILNENNYYNLINGYKHLFLDYNKMNQSNHREDIFKDGTKPSELYNVMQYDNNMRSIFLQYLLYIEEKVKHAIVQAFYEKNNHENLHKEFEYLKAKYYNTSLTYFITRVNKKINHQYTYTSLTNGNPVRTQFIDESEYLPLNREEKHKTFESNATNAITDQQSKKDSIKSYKRKHGYVPLWILTNILTLGNISHLFVVLTDDVAFRAMDILGISHNNNEIDIYNMYRVLGILTLYRNICAHNDRFICTSHGINIDDYFMDFGKALPFYRDPNNRNSKLKKYQKKGRKKCRYGLFSLVFCISIFLNDSTRKEFVNKIEKENRKINNRINTINIDVIKKDIGLKLELSKHVDLIKYNNIQ</sequence>